<dbReference type="EMBL" id="CAOQHR010000007">
    <property type="protein sequence ID" value="CAI6337137.1"/>
    <property type="molecule type" value="Genomic_DNA"/>
</dbReference>
<evidence type="ECO:0000313" key="2">
    <source>
        <dbReference type="Proteomes" id="UP001152607"/>
    </source>
</evidence>
<organism evidence="1 2">
    <name type="scientific">Periconia digitata</name>
    <dbReference type="NCBI Taxonomy" id="1303443"/>
    <lineage>
        <taxon>Eukaryota</taxon>
        <taxon>Fungi</taxon>
        <taxon>Dikarya</taxon>
        <taxon>Ascomycota</taxon>
        <taxon>Pezizomycotina</taxon>
        <taxon>Dothideomycetes</taxon>
        <taxon>Pleosporomycetidae</taxon>
        <taxon>Pleosporales</taxon>
        <taxon>Massarineae</taxon>
        <taxon>Periconiaceae</taxon>
        <taxon>Periconia</taxon>
    </lineage>
</organism>
<gene>
    <name evidence="1" type="ORF">PDIGIT_LOCUS10245</name>
</gene>
<reference evidence="1" key="1">
    <citation type="submission" date="2023-01" db="EMBL/GenBank/DDBJ databases">
        <authorList>
            <person name="Van Ghelder C."/>
            <person name="Rancurel C."/>
        </authorList>
    </citation>
    <scope>NUCLEOTIDE SEQUENCE</scope>
    <source>
        <strain evidence="1">CNCM I-4278</strain>
    </source>
</reference>
<proteinExistence type="predicted"/>
<dbReference type="AlphaFoldDB" id="A0A9W4ULD2"/>
<comment type="caution">
    <text evidence="1">The sequence shown here is derived from an EMBL/GenBank/DDBJ whole genome shotgun (WGS) entry which is preliminary data.</text>
</comment>
<evidence type="ECO:0000313" key="1">
    <source>
        <dbReference type="EMBL" id="CAI6337137.1"/>
    </source>
</evidence>
<accession>A0A9W4ULD2</accession>
<keyword evidence="2" id="KW-1185">Reference proteome</keyword>
<sequence>MSQHGGADINAFDSGNLITIVCERTMMPTRIRDLPAHQAVFGSPFSTSRLEPCSICDASHRKYA</sequence>
<dbReference type="Proteomes" id="UP001152607">
    <property type="component" value="Unassembled WGS sequence"/>
</dbReference>
<name>A0A9W4ULD2_9PLEO</name>
<protein>
    <submittedName>
        <fullName evidence="1">Uncharacterized protein</fullName>
    </submittedName>
</protein>